<dbReference type="AlphaFoldDB" id="A0A1F6FQ98"/>
<evidence type="ECO:0000313" key="3">
    <source>
        <dbReference type="Proteomes" id="UP000179230"/>
    </source>
</evidence>
<dbReference type="Proteomes" id="UP000179230">
    <property type="component" value="Unassembled WGS sequence"/>
</dbReference>
<sequence length="387" mass="40612">MSYLFRALQNYILFVVIGLTIIISGLVGVYFVSAQTPPVGIPSSIEMTGYAWSSNIGWISLNCKTGGATGNDICSTSNYQVKLNPTGELIGYAWSSNIGWIRFGGLSKFPTVTGNSAVNASMTGTYPNLTFNGWARACAGMLGNGCSSAGKSLTAGSWDGWISLKGSNYGVSTAKFGTPQYVWGSDVVGWVDMSSRASWDAPRATITGTSCMILTGQSECSGKISWEINPTTVSNPNIYRLVPSPTQLSTQRVGVGVPVILKHGANIFLARTGTTELSRLLLTVSCESGQVMNAGICPNPPPTITIKAEQPVVRIGQTVTITWTITNLLDGTCTLSGTGLTGTVTTSGNRSSGPINNYNKFGISCTGSFGTVTAKDAVEVVPSAQEI</sequence>
<protein>
    <submittedName>
        <fullName evidence="2">Uncharacterized protein</fullName>
    </submittedName>
</protein>
<organism evidence="2 3">
    <name type="scientific">Candidatus Kaiserbacteria bacterium RIFOXYD1_FULL_42_15</name>
    <dbReference type="NCBI Taxonomy" id="1798532"/>
    <lineage>
        <taxon>Bacteria</taxon>
        <taxon>Candidatus Kaiseribacteriota</taxon>
    </lineage>
</organism>
<keyword evidence="1" id="KW-0812">Transmembrane</keyword>
<accession>A0A1F6FQ98</accession>
<reference evidence="2 3" key="1">
    <citation type="journal article" date="2016" name="Nat. Commun.">
        <title>Thousands of microbial genomes shed light on interconnected biogeochemical processes in an aquifer system.</title>
        <authorList>
            <person name="Anantharaman K."/>
            <person name="Brown C.T."/>
            <person name="Hug L.A."/>
            <person name="Sharon I."/>
            <person name="Castelle C.J."/>
            <person name="Probst A.J."/>
            <person name="Thomas B.C."/>
            <person name="Singh A."/>
            <person name="Wilkins M.J."/>
            <person name="Karaoz U."/>
            <person name="Brodie E.L."/>
            <person name="Williams K.H."/>
            <person name="Hubbard S.S."/>
            <person name="Banfield J.F."/>
        </authorList>
    </citation>
    <scope>NUCLEOTIDE SEQUENCE [LARGE SCALE GENOMIC DNA]</scope>
</reference>
<name>A0A1F6FQ98_9BACT</name>
<keyword evidence="1" id="KW-1133">Transmembrane helix</keyword>
<evidence type="ECO:0000313" key="2">
    <source>
        <dbReference type="EMBL" id="OGG88034.1"/>
    </source>
</evidence>
<dbReference type="EMBL" id="MFMT01000030">
    <property type="protein sequence ID" value="OGG88034.1"/>
    <property type="molecule type" value="Genomic_DNA"/>
</dbReference>
<comment type="caution">
    <text evidence="2">The sequence shown here is derived from an EMBL/GenBank/DDBJ whole genome shotgun (WGS) entry which is preliminary data.</text>
</comment>
<proteinExistence type="predicted"/>
<evidence type="ECO:0000256" key="1">
    <source>
        <dbReference type="SAM" id="Phobius"/>
    </source>
</evidence>
<keyword evidence="1" id="KW-0472">Membrane</keyword>
<gene>
    <name evidence="2" type="ORF">A2592_03725</name>
</gene>
<feature type="transmembrane region" description="Helical" evidence="1">
    <location>
        <begin position="12"/>
        <end position="32"/>
    </location>
</feature>